<accession>A0A143PX46</accession>
<keyword evidence="4" id="KW-1185">Reference proteome</keyword>
<dbReference type="RefSeq" id="WP_110173865.1">
    <property type="nucleotide sequence ID" value="NZ_CP015136.1"/>
</dbReference>
<gene>
    <name evidence="3" type="ORF">LuPra_05677</name>
</gene>
<dbReference type="Pfam" id="PF18431">
    <property type="entry name" value="RNAse_A_bac"/>
    <property type="match status" value="1"/>
</dbReference>
<feature type="region of interest" description="Disordered" evidence="1">
    <location>
        <begin position="60"/>
        <end position="105"/>
    </location>
</feature>
<organism evidence="3 4">
    <name type="scientific">Luteitalea pratensis</name>
    <dbReference type="NCBI Taxonomy" id="1855912"/>
    <lineage>
        <taxon>Bacteria</taxon>
        <taxon>Pseudomonadati</taxon>
        <taxon>Acidobacteriota</taxon>
        <taxon>Vicinamibacteria</taxon>
        <taxon>Vicinamibacterales</taxon>
        <taxon>Vicinamibacteraceae</taxon>
        <taxon>Luteitalea</taxon>
    </lineage>
</organism>
<dbReference type="CDD" id="cd20684">
    <property type="entry name" value="CdiA-CT_Yk_RNaseA-like"/>
    <property type="match status" value="1"/>
</dbReference>
<dbReference type="KEGG" id="abac:LuPra_05677"/>
<feature type="domain" description="Bacterial CdiA-CT RNAse A" evidence="2">
    <location>
        <begin position="117"/>
        <end position="227"/>
    </location>
</feature>
<evidence type="ECO:0000256" key="1">
    <source>
        <dbReference type="SAM" id="MobiDB-lite"/>
    </source>
</evidence>
<dbReference type="InterPro" id="IPR041436">
    <property type="entry name" value="RNAse_A_bac"/>
</dbReference>
<dbReference type="Proteomes" id="UP000076079">
    <property type="component" value="Chromosome"/>
</dbReference>
<evidence type="ECO:0000313" key="3">
    <source>
        <dbReference type="EMBL" id="AMY12404.1"/>
    </source>
</evidence>
<dbReference type="AlphaFoldDB" id="A0A143PX46"/>
<name>A0A143PX46_LUTPR</name>
<proteinExistence type="predicted"/>
<dbReference type="EMBL" id="CP015136">
    <property type="protein sequence ID" value="AMY12404.1"/>
    <property type="molecule type" value="Genomic_DNA"/>
</dbReference>
<evidence type="ECO:0000313" key="4">
    <source>
        <dbReference type="Proteomes" id="UP000076079"/>
    </source>
</evidence>
<evidence type="ECO:0000259" key="2">
    <source>
        <dbReference type="Pfam" id="PF18431"/>
    </source>
</evidence>
<dbReference type="OrthoDB" id="1938617at2"/>
<reference evidence="4" key="2">
    <citation type="submission" date="2016-04" db="EMBL/GenBank/DDBJ databases">
        <title>First Complete Genome Sequence of a Subdivision 6 Acidobacterium.</title>
        <authorList>
            <person name="Huang S."/>
            <person name="Vieira S."/>
            <person name="Bunk B."/>
            <person name="Riedel T."/>
            <person name="Sproeer C."/>
            <person name="Overmann J."/>
        </authorList>
    </citation>
    <scope>NUCLEOTIDE SEQUENCE [LARGE SCALE GENOMIC DNA]</scope>
    <source>
        <strain evidence="4">DSM 100886 HEG_-6_39</strain>
    </source>
</reference>
<reference evidence="3 4" key="1">
    <citation type="journal article" date="2016" name="Genome Announc.">
        <title>First Complete Genome Sequence of a Subdivision 6 Acidobacterium Strain.</title>
        <authorList>
            <person name="Huang S."/>
            <person name="Vieira S."/>
            <person name="Bunk B."/>
            <person name="Riedel T."/>
            <person name="Sproer C."/>
            <person name="Overmann J."/>
        </authorList>
    </citation>
    <scope>NUCLEOTIDE SEQUENCE [LARGE SCALE GENOMIC DNA]</scope>
    <source>
        <strain evidence="4">DSM 100886 HEG_-6_39</strain>
    </source>
</reference>
<dbReference type="STRING" id="1855912.LuPra_05677"/>
<protein>
    <recommendedName>
        <fullName evidence="2">Bacterial CdiA-CT RNAse A domain-containing protein</fullName>
    </recommendedName>
</protein>
<sequence>MARLKTAATNAERRTLNAVGQAEGIFAPGRENGLRQTAWRVLRALALGCGVSFAACAPQPQEPPAQATPPVTSTPAPPAPIDDATNGAAPRASQPQGTPQASDRWDVDLQRDERRGGHTLAKHVGRTDAQLQARLRRESISAASTYPDAETAARVVTRALDADATRVQVWVGGRAPKPNLAIRYRAREGIPIGRVLDRGDIASHDARGAVVVLRWRDEGWFVLTSYPEDVR</sequence>